<dbReference type="GO" id="GO:0016301">
    <property type="term" value="F:kinase activity"/>
    <property type="evidence" value="ECO:0007669"/>
    <property type="project" value="UniProtKB-KW"/>
</dbReference>
<dbReference type="RefSeq" id="WP_184215494.1">
    <property type="nucleotide sequence ID" value="NZ_JACHMD010000001.1"/>
</dbReference>
<protein>
    <submittedName>
        <fullName evidence="1">Signal transduction histidine kinase</fullName>
    </submittedName>
</protein>
<keyword evidence="2" id="KW-1185">Reference proteome</keyword>
<evidence type="ECO:0000313" key="1">
    <source>
        <dbReference type="EMBL" id="MBB4666142.1"/>
    </source>
</evidence>
<keyword evidence="1" id="KW-0418">Kinase</keyword>
<comment type="caution">
    <text evidence="1">The sequence shown here is derived from an EMBL/GenBank/DDBJ whole genome shotgun (WGS) entry which is preliminary data.</text>
</comment>
<organism evidence="1 2">
    <name type="scientific">Microbacterium marinum</name>
    <dbReference type="NCBI Taxonomy" id="421115"/>
    <lineage>
        <taxon>Bacteria</taxon>
        <taxon>Bacillati</taxon>
        <taxon>Actinomycetota</taxon>
        <taxon>Actinomycetes</taxon>
        <taxon>Micrococcales</taxon>
        <taxon>Microbacteriaceae</taxon>
        <taxon>Microbacterium</taxon>
    </lineage>
</organism>
<reference evidence="1 2" key="1">
    <citation type="submission" date="2020-08" db="EMBL/GenBank/DDBJ databases">
        <title>Sequencing the genomes of 1000 actinobacteria strains.</title>
        <authorList>
            <person name="Klenk H.-P."/>
        </authorList>
    </citation>
    <scope>NUCLEOTIDE SEQUENCE [LARGE SCALE GENOMIC DNA]</scope>
    <source>
        <strain evidence="1 2">DSM 24947</strain>
    </source>
</reference>
<name>A0A7W7FHK2_9MICO</name>
<dbReference type="EMBL" id="JACHMD010000001">
    <property type="protein sequence ID" value="MBB4666142.1"/>
    <property type="molecule type" value="Genomic_DNA"/>
</dbReference>
<dbReference type="Gene3D" id="3.30.565.10">
    <property type="entry name" value="Histidine kinase-like ATPase, C-terminal domain"/>
    <property type="match status" value="1"/>
</dbReference>
<dbReference type="Proteomes" id="UP000573729">
    <property type="component" value="Unassembled WGS sequence"/>
</dbReference>
<dbReference type="InterPro" id="IPR036890">
    <property type="entry name" value="HATPase_C_sf"/>
</dbReference>
<accession>A0A7W7FHK2</accession>
<evidence type="ECO:0000313" key="2">
    <source>
        <dbReference type="Proteomes" id="UP000573729"/>
    </source>
</evidence>
<sequence>MLLGWEHVIVVSTSIGDEARPLLEDPDVARHVADAVNEALINAVKHSAAREATVDISASGSLIQVTVTSPGHLPAVMRSGLGTHELGARITQVDGDVVFRAAIDVDSLAKRHPIA</sequence>
<proteinExistence type="predicted"/>
<dbReference type="AlphaFoldDB" id="A0A7W7FHK2"/>
<gene>
    <name evidence="1" type="ORF">BKA24_000851</name>
</gene>
<keyword evidence="1" id="KW-0808">Transferase</keyword>